<dbReference type="Pfam" id="PF20526">
    <property type="entry name" value="DUF6741"/>
    <property type="match status" value="1"/>
</dbReference>
<dbReference type="InterPro" id="IPR046629">
    <property type="entry name" value="DUF6741"/>
</dbReference>
<dbReference type="EMBL" id="JBANRG010000002">
    <property type="protein sequence ID" value="KAK7471011.1"/>
    <property type="molecule type" value="Genomic_DNA"/>
</dbReference>
<feature type="signal peptide" evidence="1">
    <location>
        <begin position="1"/>
        <end position="24"/>
    </location>
</feature>
<sequence>MHTNRPTTLFLSLEFLLIVLVTMALVYPAAYDAYDGYSRLPGSISRRQSVAYGTPYNYDLYDQGAYRDPVYGAEYSSLYDRPLYSQPGAVIPQTHRLVGPAYTDIGVRDSYYPDLPPRPVSSMSVRQRRHSAVSFVGVPRPPPMDAYRRASSIQIKFKRRGGLLAGISLIEAQSHARLANNDAYTIHDLHADRKGTLLLKIRWAGYNSLTYEIPLDMYDSRISLSTLARRVSRACCHYLQTNRIPVPCDRVELHHLEEVSYGVWQPMLSTR</sequence>
<protein>
    <recommendedName>
        <fullName evidence="2">DUF6741 domain-containing protein</fullName>
    </recommendedName>
</protein>
<gene>
    <name evidence="3" type="ORF">VKT23_002425</name>
</gene>
<keyword evidence="1" id="KW-0732">Signal</keyword>
<accession>A0ABR1K1Z8</accession>
<proteinExistence type="predicted"/>
<evidence type="ECO:0000256" key="1">
    <source>
        <dbReference type="SAM" id="SignalP"/>
    </source>
</evidence>
<keyword evidence="4" id="KW-1185">Reference proteome</keyword>
<reference evidence="3 4" key="1">
    <citation type="submission" date="2024-01" db="EMBL/GenBank/DDBJ databases">
        <title>A draft genome for the cacao thread blight pathogen Marasmiellus scandens.</title>
        <authorList>
            <person name="Baruah I.K."/>
            <person name="Leung J."/>
            <person name="Bukari Y."/>
            <person name="Amoako-Attah I."/>
            <person name="Meinhardt L.W."/>
            <person name="Bailey B.A."/>
            <person name="Cohen S.P."/>
        </authorList>
    </citation>
    <scope>NUCLEOTIDE SEQUENCE [LARGE SCALE GENOMIC DNA]</scope>
    <source>
        <strain evidence="3 4">GH-19</strain>
    </source>
</reference>
<feature type="chain" id="PRO_5046301799" description="DUF6741 domain-containing protein" evidence="1">
    <location>
        <begin position="25"/>
        <end position="271"/>
    </location>
</feature>
<evidence type="ECO:0000313" key="3">
    <source>
        <dbReference type="EMBL" id="KAK7471011.1"/>
    </source>
</evidence>
<comment type="caution">
    <text evidence="3">The sequence shown here is derived from an EMBL/GenBank/DDBJ whole genome shotgun (WGS) entry which is preliminary data.</text>
</comment>
<evidence type="ECO:0000313" key="4">
    <source>
        <dbReference type="Proteomes" id="UP001498398"/>
    </source>
</evidence>
<organism evidence="3 4">
    <name type="scientific">Marasmiellus scandens</name>
    <dbReference type="NCBI Taxonomy" id="2682957"/>
    <lineage>
        <taxon>Eukaryota</taxon>
        <taxon>Fungi</taxon>
        <taxon>Dikarya</taxon>
        <taxon>Basidiomycota</taxon>
        <taxon>Agaricomycotina</taxon>
        <taxon>Agaricomycetes</taxon>
        <taxon>Agaricomycetidae</taxon>
        <taxon>Agaricales</taxon>
        <taxon>Marasmiineae</taxon>
        <taxon>Omphalotaceae</taxon>
        <taxon>Marasmiellus</taxon>
    </lineage>
</organism>
<dbReference type="Proteomes" id="UP001498398">
    <property type="component" value="Unassembled WGS sequence"/>
</dbReference>
<name>A0ABR1K1Z8_9AGAR</name>
<evidence type="ECO:0000259" key="2">
    <source>
        <dbReference type="Pfam" id="PF20526"/>
    </source>
</evidence>
<feature type="domain" description="DUF6741" evidence="2">
    <location>
        <begin position="142"/>
        <end position="270"/>
    </location>
</feature>